<dbReference type="Pfam" id="PF03069">
    <property type="entry name" value="FmdA_AmdA"/>
    <property type="match status" value="1"/>
</dbReference>
<protein>
    <submittedName>
        <fullName evidence="1">Acetamidase/formamidase family protein</fullName>
    </submittedName>
</protein>
<reference evidence="1" key="1">
    <citation type="submission" date="2022-07" db="EMBL/GenBank/DDBJ databases">
        <title>Marinobacter iranensis a new bacterium isolate from a hipersaline lake in Iran.</title>
        <authorList>
            <person name="Mohammad A.M.A."/>
            <person name="Cristina S.-P."/>
            <person name="Antonio V."/>
        </authorList>
    </citation>
    <scope>NUCLEOTIDE SEQUENCE</scope>
    <source>
        <strain evidence="1">71-i</strain>
    </source>
</reference>
<sequence length="89" mass="9363">VYFPVSVPGALLYFGDGHALQGDGETTGDALETSMDVEVEVDLVRGKRAGQVRIETPTHIVAIGLDGSLDASFRSASSSMFAWLAADYG</sequence>
<dbReference type="InterPro" id="IPR004304">
    <property type="entry name" value="FmdA_AmdA"/>
</dbReference>
<evidence type="ECO:0000313" key="1">
    <source>
        <dbReference type="EMBL" id="MDF0752899.1"/>
    </source>
</evidence>
<comment type="caution">
    <text evidence="1">The sequence shown here is derived from an EMBL/GenBank/DDBJ whole genome shotgun (WGS) entry which is preliminary data.</text>
</comment>
<keyword evidence="2" id="KW-1185">Reference proteome</keyword>
<name>A0ABT5YH52_9GAMM</name>
<gene>
    <name evidence="1" type="ORF">NLU14_21990</name>
</gene>
<dbReference type="EMBL" id="JANCMW010000195">
    <property type="protein sequence ID" value="MDF0752899.1"/>
    <property type="molecule type" value="Genomic_DNA"/>
</dbReference>
<dbReference type="Gene3D" id="3.10.28.20">
    <property type="entry name" value="Acetamidase/Formamidase-like domains"/>
    <property type="match status" value="1"/>
</dbReference>
<dbReference type="SUPFAM" id="SSF141130">
    <property type="entry name" value="Acetamidase/Formamidase-like"/>
    <property type="match status" value="1"/>
</dbReference>
<feature type="non-terminal residue" evidence="1">
    <location>
        <position position="89"/>
    </location>
</feature>
<dbReference type="PANTHER" id="PTHR31891">
    <property type="entry name" value="FORMAMIDASE C869.04-RELATED"/>
    <property type="match status" value="1"/>
</dbReference>
<dbReference type="Gene3D" id="2.60.120.580">
    <property type="entry name" value="Acetamidase/Formamidase-like domains"/>
    <property type="match status" value="1"/>
</dbReference>
<proteinExistence type="predicted"/>
<dbReference type="PANTHER" id="PTHR31891:SF1">
    <property type="entry name" value="FORMAMIDASE C869.04-RELATED"/>
    <property type="match status" value="1"/>
</dbReference>
<feature type="non-terminal residue" evidence="1">
    <location>
        <position position="1"/>
    </location>
</feature>
<dbReference type="Proteomes" id="UP001143391">
    <property type="component" value="Unassembled WGS sequence"/>
</dbReference>
<evidence type="ECO:0000313" key="2">
    <source>
        <dbReference type="Proteomes" id="UP001143391"/>
    </source>
</evidence>
<accession>A0ABT5YH52</accession>
<dbReference type="RefSeq" id="WP_275710616.1">
    <property type="nucleotide sequence ID" value="NZ_JANCMW010000195.1"/>
</dbReference>
<organism evidence="1 2">
    <name type="scientific">Marinobacter iranensis</name>
    <dbReference type="NCBI Taxonomy" id="2962607"/>
    <lineage>
        <taxon>Bacteria</taxon>
        <taxon>Pseudomonadati</taxon>
        <taxon>Pseudomonadota</taxon>
        <taxon>Gammaproteobacteria</taxon>
        <taxon>Pseudomonadales</taxon>
        <taxon>Marinobacteraceae</taxon>
        <taxon>Marinobacter</taxon>
    </lineage>
</organism>